<proteinExistence type="predicted"/>
<protein>
    <submittedName>
        <fullName evidence="1">Uncharacterized protein</fullName>
    </submittedName>
</protein>
<dbReference type="EMBL" id="PJZK01000003">
    <property type="protein sequence ID" value="PLR52295.1"/>
    <property type="molecule type" value="Genomic_DNA"/>
</dbReference>
<organism evidence="1 2">
    <name type="scientific">Chimaeribacter arupi</name>
    <dbReference type="NCBI Taxonomy" id="2060066"/>
    <lineage>
        <taxon>Bacteria</taxon>
        <taxon>Pseudomonadati</taxon>
        <taxon>Pseudomonadota</taxon>
        <taxon>Gammaproteobacteria</taxon>
        <taxon>Enterobacterales</taxon>
        <taxon>Yersiniaceae</taxon>
        <taxon>Chimaeribacter</taxon>
    </lineage>
</organism>
<sequence>MLAKQNFISVEMFYKNLQCGLFAPQVHEIHFVLPIKLPYRLNHYPLATPLWLLVNKLLRHQACYEQ</sequence>
<evidence type="ECO:0000313" key="2">
    <source>
        <dbReference type="Proteomes" id="UP000234626"/>
    </source>
</evidence>
<dbReference type="AlphaFoldDB" id="A0A2N5ERG2"/>
<dbReference type="Proteomes" id="UP000234626">
    <property type="component" value="Unassembled WGS sequence"/>
</dbReference>
<comment type="caution">
    <text evidence="1">The sequence shown here is derived from an EMBL/GenBank/DDBJ whole genome shotgun (WGS) entry which is preliminary data.</text>
</comment>
<evidence type="ECO:0000313" key="1">
    <source>
        <dbReference type="EMBL" id="PLR52295.1"/>
    </source>
</evidence>
<name>A0A2N5ERG2_9GAMM</name>
<gene>
    <name evidence="1" type="ORF">CYR34_05510</name>
</gene>
<keyword evidence="2" id="KW-1185">Reference proteome</keyword>
<accession>A0A2N5ERG2</accession>
<reference evidence="1 2" key="1">
    <citation type="submission" date="2017-12" db="EMBL/GenBank/DDBJ databases">
        <title>Characterization of six clinical isolates of Enterochimera gen. nov., a novel genus of the Yersiniaciae family and the three species Enterochimera arupensis sp. nov., Enterochimera coloradensis sp. nov, and Enterochimera californica sp. nov.</title>
        <authorList>
            <person name="Rossi A."/>
            <person name="Fisher M."/>
        </authorList>
    </citation>
    <scope>NUCLEOTIDE SEQUENCE [LARGE SCALE GENOMIC DNA]</scope>
    <source>
        <strain evidence="1 2">2016Iso1</strain>
    </source>
</reference>